<accession>A0A8H8A112</accession>
<proteinExistence type="predicted"/>
<evidence type="ECO:0000256" key="1">
    <source>
        <dbReference type="SAM" id="MobiDB-lite"/>
    </source>
</evidence>
<dbReference type="EMBL" id="JAEFCI010001257">
    <property type="protein sequence ID" value="KAG5463024.1"/>
    <property type="molecule type" value="Genomic_DNA"/>
</dbReference>
<feature type="region of interest" description="Disordered" evidence="1">
    <location>
        <begin position="104"/>
        <end position="145"/>
    </location>
</feature>
<name>A0A8H8A112_9FUNG</name>
<evidence type="ECO:0000313" key="2">
    <source>
        <dbReference type="EMBL" id="KAG5463024.1"/>
    </source>
</evidence>
<organism evidence="2 3">
    <name type="scientific">Olpidium bornovanus</name>
    <dbReference type="NCBI Taxonomy" id="278681"/>
    <lineage>
        <taxon>Eukaryota</taxon>
        <taxon>Fungi</taxon>
        <taxon>Fungi incertae sedis</taxon>
        <taxon>Olpidiomycota</taxon>
        <taxon>Olpidiomycotina</taxon>
        <taxon>Olpidiomycetes</taxon>
        <taxon>Olpidiales</taxon>
        <taxon>Olpidiaceae</taxon>
        <taxon>Olpidium</taxon>
    </lineage>
</organism>
<protein>
    <submittedName>
        <fullName evidence="2">Uncharacterized protein</fullName>
    </submittedName>
</protein>
<gene>
    <name evidence="2" type="ORF">BJ554DRAFT_2303</name>
</gene>
<comment type="caution">
    <text evidence="2">The sequence shown here is derived from an EMBL/GenBank/DDBJ whole genome shotgun (WGS) entry which is preliminary data.</text>
</comment>
<dbReference type="AlphaFoldDB" id="A0A8H8A112"/>
<keyword evidence="3" id="KW-1185">Reference proteome</keyword>
<reference evidence="2 3" key="1">
    <citation type="journal article" name="Sci. Rep.">
        <title>Genome-scale phylogenetic analyses confirm Olpidium as the closest living zoosporic fungus to the non-flagellated, terrestrial fungi.</title>
        <authorList>
            <person name="Chang Y."/>
            <person name="Rochon D."/>
            <person name="Sekimoto S."/>
            <person name="Wang Y."/>
            <person name="Chovatia M."/>
            <person name="Sandor L."/>
            <person name="Salamov A."/>
            <person name="Grigoriev I.V."/>
            <person name="Stajich J.E."/>
            <person name="Spatafora J.W."/>
        </authorList>
    </citation>
    <scope>NUCLEOTIDE SEQUENCE [LARGE SCALE GENOMIC DNA]</scope>
    <source>
        <strain evidence="2">S191</strain>
    </source>
</reference>
<sequence length="160" mass="17522">MALKGRAIGSSRSHPLRRSTTGNAGLVLWWTRDGEAEEPQVGDGRAGNLYQRGVMPISPGQSGVKPGVSVYYRISTRAIEVEVGREEGVHFSASFRWRGRRRGSRALPPFDLQTTSSAKAHAYRGKRGNWQSPPSPPAAPAVVDVRGRRRREWGAAFAVD</sequence>
<dbReference type="Proteomes" id="UP000673691">
    <property type="component" value="Unassembled WGS sequence"/>
</dbReference>
<feature type="non-terminal residue" evidence="2">
    <location>
        <position position="160"/>
    </location>
</feature>
<evidence type="ECO:0000313" key="3">
    <source>
        <dbReference type="Proteomes" id="UP000673691"/>
    </source>
</evidence>